<name>A0A0D5NR21_9BACL</name>
<dbReference type="HOGENOM" id="CLU_149171_0_0_9"/>
<dbReference type="PATRIC" id="fig|1126833.4.peg.5697"/>
<dbReference type="SUPFAM" id="SSF52799">
    <property type="entry name" value="(Phosphotyrosine protein) phosphatases II"/>
    <property type="match status" value="1"/>
</dbReference>
<dbReference type="InterPro" id="IPR029021">
    <property type="entry name" value="Prot-tyrosine_phosphatase-like"/>
</dbReference>
<dbReference type="PROSITE" id="PS50056">
    <property type="entry name" value="TYR_PHOSPHATASE_2"/>
    <property type="match status" value="1"/>
</dbReference>
<evidence type="ECO:0000256" key="1">
    <source>
        <dbReference type="ARBA" id="ARBA00022801"/>
    </source>
</evidence>
<dbReference type="EMBL" id="CP011058">
    <property type="protein sequence ID" value="AJY77363.1"/>
    <property type="molecule type" value="Genomic_DNA"/>
</dbReference>
<dbReference type="Proteomes" id="UP000032633">
    <property type="component" value="Chromosome"/>
</dbReference>
<dbReference type="InterPro" id="IPR016130">
    <property type="entry name" value="Tyr_Pase_AS"/>
</dbReference>
<dbReference type="Pfam" id="PF00782">
    <property type="entry name" value="DSPc"/>
    <property type="match status" value="1"/>
</dbReference>
<dbReference type="Gene3D" id="3.90.190.10">
    <property type="entry name" value="Protein tyrosine phosphatase superfamily"/>
    <property type="match status" value="1"/>
</dbReference>
<evidence type="ECO:0000313" key="4">
    <source>
        <dbReference type="EMBL" id="AJY77363.1"/>
    </source>
</evidence>
<evidence type="ECO:0000313" key="5">
    <source>
        <dbReference type="Proteomes" id="UP000032633"/>
    </source>
</evidence>
<dbReference type="STRING" id="1126833.VN24_25895"/>
<keyword evidence="5" id="KW-1185">Reference proteome</keyword>
<dbReference type="GO" id="GO:0004721">
    <property type="term" value="F:phosphoprotein phosphatase activity"/>
    <property type="evidence" value="ECO:0007669"/>
    <property type="project" value="UniProtKB-KW"/>
</dbReference>
<dbReference type="InterPro" id="IPR020422">
    <property type="entry name" value="TYR_PHOSPHATASE_DUAL_dom"/>
</dbReference>
<organism evidence="4 5">
    <name type="scientific">Paenibacillus beijingensis</name>
    <dbReference type="NCBI Taxonomy" id="1126833"/>
    <lineage>
        <taxon>Bacteria</taxon>
        <taxon>Bacillati</taxon>
        <taxon>Bacillota</taxon>
        <taxon>Bacilli</taxon>
        <taxon>Bacillales</taxon>
        <taxon>Paenibacillaceae</taxon>
        <taxon>Paenibacillus</taxon>
    </lineage>
</organism>
<dbReference type="PROSITE" id="PS00383">
    <property type="entry name" value="TYR_PHOSPHATASE_1"/>
    <property type="match status" value="1"/>
</dbReference>
<dbReference type="AlphaFoldDB" id="A0A0D5NR21"/>
<evidence type="ECO:0000256" key="2">
    <source>
        <dbReference type="ARBA" id="ARBA00022912"/>
    </source>
</evidence>
<dbReference type="RefSeq" id="WP_045672788.1">
    <property type="nucleotide sequence ID" value="NZ_CP011058.1"/>
</dbReference>
<dbReference type="KEGG" id="pbj:VN24_25895"/>
<reference evidence="5" key="2">
    <citation type="submission" date="2015-03" db="EMBL/GenBank/DDBJ databases">
        <title>Genome sequence of Paenibacillus beijingensis strain DSM 24997T.</title>
        <authorList>
            <person name="Kwak Y."/>
            <person name="Shin J.-H."/>
        </authorList>
    </citation>
    <scope>NUCLEOTIDE SEQUENCE [LARGE SCALE GENOMIC DNA]</scope>
    <source>
        <strain evidence="5">DSM 24997</strain>
    </source>
</reference>
<proteinExistence type="predicted"/>
<dbReference type="OrthoDB" id="2081133at2"/>
<sequence length="146" mass="15759">MNSEKNYQALIEDKIFLGGAADVEAMVKNEGVEVVVDLRGEATGCAYPDADVEWIQIPLGDNATESQERLFKKAIDEVVSAYNSGKKVAFHCGGGKGRTGTVATGTLIELGEAKTIEEAEAKAKSIRQVIDLKPAQRESLLKLYPM</sequence>
<keyword evidence="1" id="KW-0378">Hydrolase</keyword>
<keyword evidence="2" id="KW-0904">Protein phosphatase</keyword>
<dbReference type="InterPro" id="IPR000387">
    <property type="entry name" value="Tyr_Pase_dom"/>
</dbReference>
<accession>A0A0D5NR21</accession>
<dbReference type="InterPro" id="IPR000340">
    <property type="entry name" value="Dual-sp_phosphatase_cat-dom"/>
</dbReference>
<evidence type="ECO:0000259" key="3">
    <source>
        <dbReference type="PROSITE" id="PS50056"/>
    </source>
</evidence>
<reference evidence="4 5" key="1">
    <citation type="journal article" date="2015" name="J. Biotechnol.">
        <title>Complete genome sequence of Paenibacillus beijingensis 7188(T) (=DSM 24997(T)), a novel rhizobacterium from jujube garden soil.</title>
        <authorList>
            <person name="Kwak Y."/>
            <person name="Shin J.H."/>
        </authorList>
    </citation>
    <scope>NUCLEOTIDE SEQUENCE [LARGE SCALE GENOMIC DNA]</scope>
    <source>
        <strain evidence="4 5">DSM 24997</strain>
    </source>
</reference>
<feature type="domain" description="Tyrosine specific protein phosphatases" evidence="3">
    <location>
        <begin position="69"/>
        <end position="138"/>
    </location>
</feature>
<gene>
    <name evidence="4" type="ORF">VN24_25895</name>
</gene>
<dbReference type="SMART" id="SM00195">
    <property type="entry name" value="DSPc"/>
    <property type="match status" value="1"/>
</dbReference>
<protein>
    <submittedName>
        <fullName evidence="4">Protein tyrosine phosphatase</fullName>
    </submittedName>
</protein>